<keyword evidence="2" id="KW-1185">Reference proteome</keyword>
<dbReference type="AlphaFoldDB" id="A0A915JG70"/>
<proteinExistence type="predicted"/>
<reference evidence="3" key="1">
    <citation type="submission" date="2022-11" db="UniProtKB">
        <authorList>
            <consortium name="WormBaseParasite"/>
        </authorList>
    </citation>
    <scope>IDENTIFICATION</scope>
</reference>
<evidence type="ECO:0000313" key="2">
    <source>
        <dbReference type="Proteomes" id="UP000887565"/>
    </source>
</evidence>
<evidence type="ECO:0000256" key="1">
    <source>
        <dbReference type="SAM" id="MobiDB-lite"/>
    </source>
</evidence>
<dbReference type="WBParaSite" id="nRc.2.0.1.t25259-RA">
    <property type="protein sequence ID" value="nRc.2.0.1.t25259-RA"/>
    <property type="gene ID" value="nRc.2.0.1.g25259"/>
</dbReference>
<sequence>MSTSRLRNGKQKGAQQAANQKNKWSSLLLNYGGEKFSETKVRNTKATFMEIKINIVYLGIN</sequence>
<dbReference type="Proteomes" id="UP000887565">
    <property type="component" value="Unplaced"/>
</dbReference>
<evidence type="ECO:0000313" key="3">
    <source>
        <dbReference type="WBParaSite" id="nRc.2.0.1.t25259-RA"/>
    </source>
</evidence>
<name>A0A915JG70_ROMCU</name>
<feature type="compositionally biased region" description="Low complexity" evidence="1">
    <location>
        <begin position="11"/>
        <end position="21"/>
    </location>
</feature>
<protein>
    <submittedName>
        <fullName evidence="3">Uncharacterized protein</fullName>
    </submittedName>
</protein>
<organism evidence="2 3">
    <name type="scientific">Romanomermis culicivorax</name>
    <name type="common">Nematode worm</name>
    <dbReference type="NCBI Taxonomy" id="13658"/>
    <lineage>
        <taxon>Eukaryota</taxon>
        <taxon>Metazoa</taxon>
        <taxon>Ecdysozoa</taxon>
        <taxon>Nematoda</taxon>
        <taxon>Enoplea</taxon>
        <taxon>Dorylaimia</taxon>
        <taxon>Mermithida</taxon>
        <taxon>Mermithoidea</taxon>
        <taxon>Mermithidae</taxon>
        <taxon>Romanomermis</taxon>
    </lineage>
</organism>
<feature type="region of interest" description="Disordered" evidence="1">
    <location>
        <begin position="1"/>
        <end position="21"/>
    </location>
</feature>
<accession>A0A915JG70</accession>